<keyword evidence="1" id="KW-0028">Amino-acid biosynthesis</keyword>
<evidence type="ECO:0000259" key="5">
    <source>
        <dbReference type="Pfam" id="PF26558"/>
    </source>
</evidence>
<name>A0A495W748_9PSEU</name>
<evidence type="ECO:0000313" key="6">
    <source>
        <dbReference type="EMBL" id="RKT56463.1"/>
    </source>
</evidence>
<keyword evidence="7" id="KW-1185">Reference proteome</keyword>
<feature type="compositionally biased region" description="Low complexity" evidence="3">
    <location>
        <begin position="57"/>
        <end position="76"/>
    </location>
</feature>
<dbReference type="PANTHER" id="PTHR33563">
    <property type="match status" value="1"/>
</dbReference>
<dbReference type="InterPro" id="IPR030960">
    <property type="entry name" value="DHQS/DOIS_N"/>
</dbReference>
<dbReference type="Pfam" id="PF01959">
    <property type="entry name" value="DHQS"/>
    <property type="match status" value="1"/>
</dbReference>
<reference evidence="6 7" key="1">
    <citation type="submission" date="2018-10" db="EMBL/GenBank/DDBJ databases">
        <title>Sequencing the genomes of 1000 actinobacteria strains.</title>
        <authorList>
            <person name="Klenk H.-P."/>
        </authorList>
    </citation>
    <scope>NUCLEOTIDE SEQUENCE [LARGE SCALE GENOMIC DNA]</scope>
    <source>
        <strain evidence="6 7">DSM 43800</strain>
    </source>
</reference>
<feature type="domain" description="3-dehydroquinate synthase C-terminal" evidence="5">
    <location>
        <begin position="214"/>
        <end position="387"/>
    </location>
</feature>
<organism evidence="6 7">
    <name type="scientific">Saccharothrix australiensis</name>
    <dbReference type="NCBI Taxonomy" id="2072"/>
    <lineage>
        <taxon>Bacteria</taxon>
        <taxon>Bacillati</taxon>
        <taxon>Actinomycetota</taxon>
        <taxon>Actinomycetes</taxon>
        <taxon>Pseudonocardiales</taxon>
        <taxon>Pseudonocardiaceae</taxon>
        <taxon>Saccharothrix</taxon>
    </lineage>
</organism>
<evidence type="ECO:0000259" key="4">
    <source>
        <dbReference type="Pfam" id="PF01959"/>
    </source>
</evidence>
<feature type="domain" description="3-dehydroquinate synthase N-terminal" evidence="4">
    <location>
        <begin position="1"/>
        <end position="200"/>
    </location>
</feature>
<evidence type="ECO:0000313" key="7">
    <source>
        <dbReference type="Proteomes" id="UP000282084"/>
    </source>
</evidence>
<dbReference type="AlphaFoldDB" id="A0A495W748"/>
<evidence type="ECO:0000256" key="1">
    <source>
        <dbReference type="ARBA" id="ARBA00022605"/>
    </source>
</evidence>
<sequence>MKFAWIDVRTVPEEHRESVIDAAVHARLAGIVSDDPALLAALPPTVTGVLITDRPTDALPTDPPAAGGRPAANPLAEGARPPTDGSARGPHLVVVAVDEQDELDRLTATAAFVRVGDDRTLRLACAAAVRLEHTVVAFTDPTKIPLEIVIAAADGAAGRLVTVVADLAEAAVVLDVLEHGPDGVLLAPRAAADVFALARLLADRTPPLALTTLVVEGVTHNGLGDRVCVDTCSHFREDEGILVGSYSSGFILCCSETHPLPYMPTRPFRVNAGALHSYVLGPDNRTNYLSELRSGSTVLAVDSDGRTRKLTVGRAKLESRPVLTVTARSPEGVAVSLTAQDDWHVRVLGPGGKVRNVTELRPGDELLGYLATEQRHVGLPIGEFCKES</sequence>
<dbReference type="RefSeq" id="WP_121008019.1">
    <property type="nucleotide sequence ID" value="NZ_RBXO01000001.1"/>
</dbReference>
<gene>
    <name evidence="6" type="ORF">C8E97_5162</name>
</gene>
<evidence type="ECO:0000256" key="2">
    <source>
        <dbReference type="ARBA" id="ARBA00023141"/>
    </source>
</evidence>
<dbReference type="NCBIfam" id="NF002625">
    <property type="entry name" value="PRK02290.1-3"/>
    <property type="match status" value="1"/>
</dbReference>
<feature type="region of interest" description="Disordered" evidence="3">
    <location>
        <begin position="55"/>
        <end position="88"/>
    </location>
</feature>
<dbReference type="Proteomes" id="UP000282084">
    <property type="component" value="Unassembled WGS sequence"/>
</dbReference>
<dbReference type="EMBL" id="RBXO01000001">
    <property type="protein sequence ID" value="RKT56463.1"/>
    <property type="molecule type" value="Genomic_DNA"/>
</dbReference>
<proteinExistence type="predicted"/>
<keyword evidence="2" id="KW-0057">Aromatic amino acid biosynthesis</keyword>
<dbReference type="InterPro" id="IPR056179">
    <property type="entry name" value="DHQS_C"/>
</dbReference>
<dbReference type="Pfam" id="PF26558">
    <property type="entry name" value="DHQS_2nd"/>
    <property type="match status" value="1"/>
</dbReference>
<dbReference type="GO" id="GO:0016491">
    <property type="term" value="F:oxidoreductase activity"/>
    <property type="evidence" value="ECO:0007669"/>
    <property type="project" value="InterPro"/>
</dbReference>
<evidence type="ECO:0000256" key="3">
    <source>
        <dbReference type="SAM" id="MobiDB-lite"/>
    </source>
</evidence>
<protein>
    <submittedName>
        <fullName evidence="6">3-amino-4-hydroxybenzoic acid synthase</fullName>
    </submittedName>
</protein>
<accession>A0A495W748</accession>
<dbReference type="GO" id="GO:0008652">
    <property type="term" value="P:amino acid biosynthetic process"/>
    <property type="evidence" value="ECO:0007669"/>
    <property type="project" value="UniProtKB-KW"/>
</dbReference>
<dbReference type="InterPro" id="IPR002812">
    <property type="entry name" value="DHQS"/>
</dbReference>
<comment type="caution">
    <text evidence="6">The sequence shown here is derived from an EMBL/GenBank/DDBJ whole genome shotgun (WGS) entry which is preliminary data.</text>
</comment>
<dbReference type="PANTHER" id="PTHR33563:SF1">
    <property type="entry name" value="3-DEHYDROQUINATE SYNTHASE"/>
    <property type="match status" value="1"/>
</dbReference>
<dbReference type="GO" id="GO:0003856">
    <property type="term" value="F:3-dehydroquinate synthase activity"/>
    <property type="evidence" value="ECO:0007669"/>
    <property type="project" value="InterPro"/>
</dbReference>
<dbReference type="OrthoDB" id="2043123at2"/>
<dbReference type="GO" id="GO:0009073">
    <property type="term" value="P:aromatic amino acid family biosynthetic process"/>
    <property type="evidence" value="ECO:0007669"/>
    <property type="project" value="UniProtKB-KW"/>
</dbReference>